<dbReference type="InterPro" id="IPR011042">
    <property type="entry name" value="6-blade_b-propeller_TolB-like"/>
</dbReference>
<evidence type="ECO:0000256" key="1">
    <source>
        <dbReference type="ARBA" id="ARBA00009820"/>
    </source>
</evidence>
<name>A0A1F4S3Q1_UNCSA</name>
<keyword evidence="2" id="KW-1133">Transmembrane helix</keyword>
<protein>
    <recommendedName>
        <fullName evidence="5">Bacterial surface antigen (D15) domain-containing protein</fullName>
    </recommendedName>
</protein>
<keyword evidence="2" id="KW-0472">Membrane</keyword>
<dbReference type="Pfam" id="PF07676">
    <property type="entry name" value="PD40"/>
    <property type="match status" value="2"/>
</dbReference>
<evidence type="ECO:0008006" key="5">
    <source>
        <dbReference type="Google" id="ProtNLM"/>
    </source>
</evidence>
<reference evidence="3 4" key="1">
    <citation type="journal article" date="2016" name="Nat. Commun.">
        <title>Thousands of microbial genomes shed light on interconnected biogeochemical processes in an aquifer system.</title>
        <authorList>
            <person name="Anantharaman K."/>
            <person name="Brown C.T."/>
            <person name="Hug L.A."/>
            <person name="Sharon I."/>
            <person name="Castelle C.J."/>
            <person name="Probst A.J."/>
            <person name="Thomas B.C."/>
            <person name="Singh A."/>
            <person name="Wilkins M.J."/>
            <person name="Karaoz U."/>
            <person name="Brodie E.L."/>
            <person name="Williams K.H."/>
            <person name="Hubbard S.S."/>
            <person name="Banfield J.F."/>
        </authorList>
    </citation>
    <scope>NUCLEOTIDE SEQUENCE [LARGE SCALE GENOMIC DNA]</scope>
</reference>
<feature type="transmembrane region" description="Helical" evidence="2">
    <location>
        <begin position="18"/>
        <end position="37"/>
    </location>
</feature>
<accession>A0A1F4S3Q1</accession>
<evidence type="ECO:0000313" key="3">
    <source>
        <dbReference type="EMBL" id="OGC15052.1"/>
    </source>
</evidence>
<evidence type="ECO:0000313" key="4">
    <source>
        <dbReference type="Proteomes" id="UP000177905"/>
    </source>
</evidence>
<gene>
    <name evidence="3" type="ORF">A2290_09125</name>
</gene>
<dbReference type="SUPFAM" id="SSF69304">
    <property type="entry name" value="Tricorn protease N-terminal domain"/>
    <property type="match status" value="1"/>
</dbReference>
<keyword evidence="2" id="KW-0812">Transmembrane</keyword>
<organism evidence="3 4">
    <name type="scientific">candidate division WOR-1 bacterium RIFOXYB2_FULL_36_35</name>
    <dbReference type="NCBI Taxonomy" id="1802578"/>
    <lineage>
        <taxon>Bacteria</taxon>
        <taxon>Bacillati</taxon>
        <taxon>Saganbacteria</taxon>
    </lineage>
</organism>
<dbReference type="PANTHER" id="PTHR36842:SF1">
    <property type="entry name" value="PROTEIN TOLB"/>
    <property type="match status" value="1"/>
</dbReference>
<dbReference type="Proteomes" id="UP000177905">
    <property type="component" value="Unassembled WGS sequence"/>
</dbReference>
<proteinExistence type="inferred from homology"/>
<comment type="caution">
    <text evidence="3">The sequence shown here is derived from an EMBL/GenBank/DDBJ whole genome shotgun (WGS) entry which is preliminary data.</text>
</comment>
<evidence type="ECO:0000256" key="2">
    <source>
        <dbReference type="SAM" id="Phobius"/>
    </source>
</evidence>
<comment type="similarity">
    <text evidence="1">Belongs to the TolB family.</text>
</comment>
<sequence length="957" mass="109088">MTNYVPNESRRIKSKFRIILISGFWVLFGFWVLSFGFPCEAATSIDPSLKWKTLETLHFKINYYDKLEPIAYKLASIAEEVHLRLSPLFRHTPDLKTDVVLLDNTDYTNGFTTVLPNPLIYIFVANMDSNAQPFSYDDWLHFVFVHEYTHLLHLDTVEGSTVLFKMLLGRSFFPNFLNPLFIIEGIAVYEETKFSKGGRLDDPRWQACLRMEALSKDMKSIQQASVSTVRWPMGNVAYLYGSSFIQYLANTYGEEKIYRLSQEYGDYVLSYGIDMAFSNIFGKTLWVLWKDWEEDLIKKSEEKKKNIEKETVTSPKILTHTGYFKAKPVWRSNSSKIYYTSADMDDSSRIKCIDVKTGEENKILEGILYDDSMTINGDILYFTKGDIYKNYYYFKDIYSLNLKTGSQKRLTEGARASDPAISPDGEKIVFVRNNLGTKSLWIMNSDGSGQRKFTASNEEEQYLSPKFSPDGEKIAVAKWVKGKQKIVFVDVNTGIEKLMTTKKLSIEGNPSFSPDGKYLLFESDASSVPNIYAFNLKTSEIYKITNVLGMAGMPNVSSDVKKIAYINYTEKGCDLALIDFDPSSWKKINFDNKKEEYKSVIETDEARVKDDVVLKKYDYNPLPSFLPKFWFPYSYSDENGDHMLAYTAGIDVLGQQYSVLQFGYDWTARRPTYSFIYNNDQFLPQLTFTAGDVAYSYLWDSDTKTYWEREQNLGAYLSLYDNRFLSEFDRQSVSVGYEYNNLSNISSLEGLSNQPTLGKLGGYFAAYRYNSLRSFGYSVAPEGGVSLSIATRLYSKDAGSDYNLTSYTISGSTYHKMFTPHHVLGLSATGNINYGDSFVQSGFSYKNISVRGYPYNYISGSKSAKGSIQYIFPVGYPENGFGYGYLFLDRIYGKFFYDQVGATFGSASIIDWKRTIGAELGLSTINGWGMFPVSVNMGYAKGLDQGGEDEIYFTFSM</sequence>
<dbReference type="EMBL" id="MEUA01000026">
    <property type="protein sequence ID" value="OGC15052.1"/>
    <property type="molecule type" value="Genomic_DNA"/>
</dbReference>
<dbReference type="InterPro" id="IPR011659">
    <property type="entry name" value="WD40"/>
</dbReference>
<dbReference type="AlphaFoldDB" id="A0A1F4S3Q1"/>
<dbReference type="Gene3D" id="2.120.10.30">
    <property type="entry name" value="TolB, C-terminal domain"/>
    <property type="match status" value="2"/>
</dbReference>
<dbReference type="PANTHER" id="PTHR36842">
    <property type="entry name" value="PROTEIN TOLB HOMOLOG"/>
    <property type="match status" value="1"/>
</dbReference>